<evidence type="ECO:0000313" key="6">
    <source>
        <dbReference type="EMBL" id="OBX79572.1"/>
    </source>
</evidence>
<evidence type="ECO:0008006" key="8">
    <source>
        <dbReference type="Google" id="ProtNLM"/>
    </source>
</evidence>
<feature type="transmembrane region" description="Helical" evidence="5">
    <location>
        <begin position="120"/>
        <end position="137"/>
    </location>
</feature>
<keyword evidence="3 5" id="KW-1133">Transmembrane helix</keyword>
<dbReference type="EMBL" id="LZNA01000041">
    <property type="protein sequence ID" value="OBX79572.1"/>
    <property type="molecule type" value="Genomic_DNA"/>
</dbReference>
<dbReference type="Gene3D" id="1.20.120.550">
    <property type="entry name" value="Membrane associated eicosanoid/glutathione metabolism-like domain"/>
    <property type="match status" value="1"/>
</dbReference>
<dbReference type="GO" id="GO:0016020">
    <property type="term" value="C:membrane"/>
    <property type="evidence" value="ECO:0007669"/>
    <property type="project" value="UniProtKB-SubCell"/>
</dbReference>
<dbReference type="PANTHER" id="PTHR35371">
    <property type="entry name" value="INNER MEMBRANE PROTEIN"/>
    <property type="match status" value="1"/>
</dbReference>
<evidence type="ECO:0000313" key="7">
    <source>
        <dbReference type="Proteomes" id="UP000092616"/>
    </source>
</evidence>
<dbReference type="Pfam" id="PF01124">
    <property type="entry name" value="MAPEG"/>
    <property type="match status" value="1"/>
</dbReference>
<comment type="subcellular location">
    <subcellularLocation>
        <location evidence="1">Membrane</location>
    </subcellularLocation>
</comment>
<evidence type="ECO:0000256" key="2">
    <source>
        <dbReference type="ARBA" id="ARBA00022692"/>
    </source>
</evidence>
<dbReference type="InterPro" id="IPR001129">
    <property type="entry name" value="Membr-assoc_MAPEG"/>
</dbReference>
<feature type="transmembrane region" description="Helical" evidence="5">
    <location>
        <begin position="72"/>
        <end position="100"/>
    </location>
</feature>
<comment type="caution">
    <text evidence="6">The sequence shown here is derived from an EMBL/GenBank/DDBJ whole genome shotgun (WGS) entry which is preliminary data.</text>
</comment>
<dbReference type="RefSeq" id="WP_067337281.1">
    <property type="nucleotide sequence ID" value="NZ_JAPDKM010000001.1"/>
</dbReference>
<keyword evidence="4 5" id="KW-0472">Membrane</keyword>
<accession>A0A1B8QDD2</accession>
<evidence type="ECO:0000256" key="3">
    <source>
        <dbReference type="ARBA" id="ARBA00022989"/>
    </source>
</evidence>
<dbReference type="Proteomes" id="UP000092616">
    <property type="component" value="Unassembled WGS sequence"/>
</dbReference>
<name>A0A1B8QDD2_9GAMM</name>
<dbReference type="AlphaFoldDB" id="A0A1B8QDD2"/>
<evidence type="ECO:0000256" key="1">
    <source>
        <dbReference type="ARBA" id="ARBA00004370"/>
    </source>
</evidence>
<gene>
    <name evidence="6" type="ORF">A9306_08520</name>
</gene>
<reference evidence="6 7" key="1">
    <citation type="submission" date="2016-06" db="EMBL/GenBank/DDBJ databases">
        <title>Draft genome of Moraxella atlantae CCUG 59586.</title>
        <authorList>
            <person name="Salva-Serra F."/>
            <person name="Engstrom-Jakobsson H."/>
            <person name="Thorell K."/>
            <person name="Gonzales-Siles L."/>
            <person name="Karlsson R."/>
            <person name="Boulund F."/>
            <person name="Engstrand L."/>
            <person name="Kristiansson E."/>
            <person name="Moore E."/>
        </authorList>
    </citation>
    <scope>NUCLEOTIDE SEQUENCE [LARGE SCALE GENOMIC DNA]</scope>
    <source>
        <strain evidence="6 7">CCUG 59586</strain>
    </source>
</reference>
<evidence type="ECO:0000256" key="4">
    <source>
        <dbReference type="ARBA" id="ARBA00023136"/>
    </source>
</evidence>
<keyword evidence="7" id="KW-1185">Reference proteome</keyword>
<protein>
    <recommendedName>
        <fullName evidence="8">MAPEG family</fullName>
    </recommendedName>
</protein>
<sequence>MFTLLHWLPATTGSVVVAMVVASLLPMLWVYIAKLLAGFGIKDNHAPREFMARATGAAARARAAEQNSYEMLPLFLAATVLALVYFVPLSVVSVLVWLYVLLRVLYGLAYIANWAFFRSAVWALGLACPLLLMYLVYRMA</sequence>
<keyword evidence="2 5" id="KW-0812">Transmembrane</keyword>
<organism evidence="6 7">
    <name type="scientific">Faucicola atlantae</name>
    <dbReference type="NCBI Taxonomy" id="34059"/>
    <lineage>
        <taxon>Bacteria</taxon>
        <taxon>Pseudomonadati</taxon>
        <taxon>Pseudomonadota</taxon>
        <taxon>Gammaproteobacteria</taxon>
        <taxon>Moraxellales</taxon>
        <taxon>Moraxellaceae</taxon>
        <taxon>Faucicola</taxon>
    </lineage>
</organism>
<dbReference type="PANTHER" id="PTHR35371:SF1">
    <property type="entry name" value="BLR7753 PROTEIN"/>
    <property type="match status" value="1"/>
</dbReference>
<feature type="transmembrane region" description="Helical" evidence="5">
    <location>
        <begin position="12"/>
        <end position="32"/>
    </location>
</feature>
<proteinExistence type="predicted"/>
<evidence type="ECO:0000256" key="5">
    <source>
        <dbReference type="SAM" id="Phobius"/>
    </source>
</evidence>
<dbReference type="SUPFAM" id="SSF161084">
    <property type="entry name" value="MAPEG domain-like"/>
    <property type="match status" value="1"/>
</dbReference>
<dbReference type="InterPro" id="IPR023352">
    <property type="entry name" value="MAPEG-like_dom_sf"/>
</dbReference>